<keyword evidence="3" id="KW-1185">Reference proteome</keyword>
<proteinExistence type="predicted"/>
<organism evidence="2 3">
    <name type="scientific">Streptomyces yangpuensis</name>
    <dbReference type="NCBI Taxonomy" id="1648182"/>
    <lineage>
        <taxon>Bacteria</taxon>
        <taxon>Bacillati</taxon>
        <taxon>Actinomycetota</taxon>
        <taxon>Actinomycetes</taxon>
        <taxon>Kitasatosporales</taxon>
        <taxon>Streptomycetaceae</taxon>
        <taxon>Streptomyces</taxon>
    </lineage>
</organism>
<sequence length="213" mass="21733">MIQSPAAGSRTEGDVTATDGDTDPDGAAGGAALATATGMVMALVPCTAESARRVLGDAARAAGVTLRYMARTVVATRACPAEADPDCERALRTAIGHARIPQFPSQPAAGTVLPAPEVLRRHLEHLRAVRRRTLAAPDDPALRAVLEDAAYTLCVLMGQRHAHGALLAAEERVAAHRLPPSPPPGAPSPAPPGVPSPSVPLSAFPAWVPGGPA</sequence>
<feature type="compositionally biased region" description="Pro residues" evidence="1">
    <location>
        <begin position="179"/>
        <end position="198"/>
    </location>
</feature>
<feature type="region of interest" description="Disordered" evidence="1">
    <location>
        <begin position="1"/>
        <end position="30"/>
    </location>
</feature>
<protein>
    <submittedName>
        <fullName evidence="2">DUF5133 domain-containing protein</fullName>
    </submittedName>
</protein>
<name>A0ABY5Q3L2_9ACTN</name>
<dbReference type="Proteomes" id="UP001057738">
    <property type="component" value="Chromosome"/>
</dbReference>
<evidence type="ECO:0000256" key="1">
    <source>
        <dbReference type="SAM" id="MobiDB-lite"/>
    </source>
</evidence>
<feature type="region of interest" description="Disordered" evidence="1">
    <location>
        <begin position="176"/>
        <end position="213"/>
    </location>
</feature>
<dbReference type="RefSeq" id="WP_257857247.1">
    <property type="nucleotide sequence ID" value="NZ_CP102514.1"/>
</dbReference>
<accession>A0ABY5Q3L2</accession>
<evidence type="ECO:0000313" key="3">
    <source>
        <dbReference type="Proteomes" id="UP001057738"/>
    </source>
</evidence>
<reference evidence="2" key="1">
    <citation type="submission" date="2022-08" db="EMBL/GenBank/DDBJ databases">
        <authorList>
            <person name="Tian L."/>
        </authorList>
    </citation>
    <scope>NUCLEOTIDE SEQUENCE</scope>
    <source>
        <strain evidence="2">CM253</strain>
    </source>
</reference>
<dbReference type="GeneID" id="95577683"/>
<dbReference type="EMBL" id="CP102514">
    <property type="protein sequence ID" value="UUY51021.1"/>
    <property type="molecule type" value="Genomic_DNA"/>
</dbReference>
<dbReference type="InterPro" id="IPR033457">
    <property type="entry name" value="DUF5133"/>
</dbReference>
<evidence type="ECO:0000313" key="2">
    <source>
        <dbReference type="EMBL" id="UUY51021.1"/>
    </source>
</evidence>
<dbReference type="Pfam" id="PF17196">
    <property type="entry name" value="DUF5133"/>
    <property type="match status" value="1"/>
</dbReference>
<gene>
    <name evidence="2" type="ORF">NRK68_29605</name>
</gene>